<dbReference type="AlphaFoldDB" id="A0A438GIQ1"/>
<dbReference type="EMBL" id="QGNW01000423">
    <property type="protein sequence ID" value="RVW72093.1"/>
    <property type="molecule type" value="Genomic_DNA"/>
</dbReference>
<dbReference type="Proteomes" id="UP000288805">
    <property type="component" value="Unassembled WGS sequence"/>
</dbReference>
<feature type="region of interest" description="Disordered" evidence="1">
    <location>
        <begin position="40"/>
        <end position="61"/>
    </location>
</feature>
<feature type="compositionally biased region" description="Polar residues" evidence="1">
    <location>
        <begin position="44"/>
        <end position="61"/>
    </location>
</feature>
<sequence>MKVLNLTCSASGCERIGASLKIATRAEEARFDTRAELESKLKHNTTNEGIASSSRTLPSHY</sequence>
<organism evidence="2 3">
    <name type="scientific">Vitis vinifera</name>
    <name type="common">Grape</name>
    <dbReference type="NCBI Taxonomy" id="29760"/>
    <lineage>
        <taxon>Eukaryota</taxon>
        <taxon>Viridiplantae</taxon>
        <taxon>Streptophyta</taxon>
        <taxon>Embryophyta</taxon>
        <taxon>Tracheophyta</taxon>
        <taxon>Spermatophyta</taxon>
        <taxon>Magnoliopsida</taxon>
        <taxon>eudicotyledons</taxon>
        <taxon>Gunneridae</taxon>
        <taxon>Pentapetalae</taxon>
        <taxon>rosids</taxon>
        <taxon>Vitales</taxon>
        <taxon>Vitaceae</taxon>
        <taxon>Viteae</taxon>
        <taxon>Vitis</taxon>
    </lineage>
</organism>
<proteinExistence type="predicted"/>
<reference evidence="2 3" key="1">
    <citation type="journal article" date="2018" name="PLoS Genet.">
        <title>Population sequencing reveals clonal diversity and ancestral inbreeding in the grapevine cultivar Chardonnay.</title>
        <authorList>
            <person name="Roach M.J."/>
            <person name="Johnson D.L."/>
            <person name="Bohlmann J."/>
            <person name="van Vuuren H.J."/>
            <person name="Jones S.J."/>
            <person name="Pretorius I.S."/>
            <person name="Schmidt S.A."/>
            <person name="Borneman A.R."/>
        </authorList>
    </citation>
    <scope>NUCLEOTIDE SEQUENCE [LARGE SCALE GENOMIC DNA]</scope>
    <source>
        <strain evidence="3">cv. Chardonnay</strain>
        <tissue evidence="2">Leaf</tissue>
    </source>
</reference>
<accession>A0A438GIQ1</accession>
<gene>
    <name evidence="2" type="ORF">CK203_054757</name>
</gene>
<evidence type="ECO:0000313" key="3">
    <source>
        <dbReference type="Proteomes" id="UP000288805"/>
    </source>
</evidence>
<evidence type="ECO:0000313" key="2">
    <source>
        <dbReference type="EMBL" id="RVW72093.1"/>
    </source>
</evidence>
<name>A0A438GIQ1_VITVI</name>
<protein>
    <submittedName>
        <fullName evidence="2">Uncharacterized protein</fullName>
    </submittedName>
</protein>
<comment type="caution">
    <text evidence="2">The sequence shown here is derived from an EMBL/GenBank/DDBJ whole genome shotgun (WGS) entry which is preliminary data.</text>
</comment>
<evidence type="ECO:0000256" key="1">
    <source>
        <dbReference type="SAM" id="MobiDB-lite"/>
    </source>
</evidence>